<evidence type="ECO:0000256" key="3">
    <source>
        <dbReference type="ARBA" id="ARBA00022737"/>
    </source>
</evidence>
<evidence type="ECO:0000256" key="6">
    <source>
        <dbReference type="PROSITE-ProRule" id="PRU00221"/>
    </source>
</evidence>
<evidence type="ECO:0000256" key="2">
    <source>
        <dbReference type="ARBA" id="ARBA00022574"/>
    </source>
</evidence>
<keyword evidence="5" id="KW-0009">Actin-binding</keyword>
<dbReference type="InterPro" id="IPR019775">
    <property type="entry name" value="WD40_repeat_CS"/>
</dbReference>
<dbReference type="PANTHER" id="PTHR10856">
    <property type="entry name" value="CORONIN"/>
    <property type="match status" value="1"/>
</dbReference>
<feature type="coiled-coil region" evidence="8">
    <location>
        <begin position="570"/>
        <end position="604"/>
    </location>
</feature>
<proteinExistence type="inferred from homology"/>
<evidence type="ECO:0000256" key="8">
    <source>
        <dbReference type="SAM" id="Coils"/>
    </source>
</evidence>
<dbReference type="RefSeq" id="XP_031768204.1">
    <property type="nucleotide sequence ID" value="XM_031912344.2"/>
</dbReference>
<keyword evidence="4 8" id="KW-0175">Coiled coil</keyword>
<dbReference type="PROSITE" id="PS50082">
    <property type="entry name" value="WD_REPEATS_2"/>
    <property type="match status" value="2"/>
</dbReference>
<evidence type="ECO:0000313" key="10">
    <source>
        <dbReference type="Proteomes" id="UP001652740"/>
    </source>
</evidence>
<dbReference type="GO" id="GO:0051015">
    <property type="term" value="F:actin filament binding"/>
    <property type="evidence" value="ECO:0007669"/>
    <property type="project" value="TreeGrafter"/>
</dbReference>
<keyword evidence="10" id="KW-1185">Reference proteome</keyword>
<dbReference type="GeneID" id="113515368"/>
<feature type="repeat" description="WD" evidence="6">
    <location>
        <begin position="130"/>
        <end position="172"/>
    </location>
</feature>
<keyword evidence="2 6" id="KW-0853">WD repeat</keyword>
<dbReference type="OrthoDB" id="1850764at2759"/>
<dbReference type="InterPro" id="IPR036322">
    <property type="entry name" value="WD40_repeat_dom_sf"/>
</dbReference>
<dbReference type="InterPro" id="IPR015048">
    <property type="entry name" value="DUF1899"/>
</dbReference>
<dbReference type="Pfam" id="PF00400">
    <property type="entry name" value="WD40"/>
    <property type="match status" value="3"/>
</dbReference>
<accession>A0A6J3CAU9</accession>
<evidence type="ECO:0000313" key="11">
    <source>
        <dbReference type="RefSeq" id="XP_031768204.1"/>
    </source>
</evidence>
<dbReference type="PROSITE" id="PS00678">
    <property type="entry name" value="WD_REPEATS_1"/>
    <property type="match status" value="1"/>
</dbReference>
<evidence type="ECO:0000259" key="9">
    <source>
        <dbReference type="SMART" id="SM01166"/>
    </source>
</evidence>
<dbReference type="InterPro" id="IPR015505">
    <property type="entry name" value="Coronin"/>
</dbReference>
<dbReference type="InterPro" id="IPR001680">
    <property type="entry name" value="WD40_rpt"/>
</dbReference>
<dbReference type="SUPFAM" id="SSF50978">
    <property type="entry name" value="WD40 repeat-like"/>
    <property type="match status" value="1"/>
</dbReference>
<evidence type="ECO:0000256" key="4">
    <source>
        <dbReference type="ARBA" id="ARBA00023054"/>
    </source>
</evidence>
<evidence type="ECO:0000256" key="1">
    <source>
        <dbReference type="ARBA" id="ARBA00009482"/>
    </source>
</evidence>
<protein>
    <recommendedName>
        <fullName evidence="7">Coronin</fullName>
    </recommendedName>
</protein>
<reference evidence="11" key="1">
    <citation type="submission" date="2025-08" db="UniProtKB">
        <authorList>
            <consortium name="RefSeq"/>
        </authorList>
    </citation>
    <scope>IDENTIFICATION</scope>
    <source>
        <tissue evidence="11">Whole larvae</tissue>
    </source>
</reference>
<evidence type="ECO:0000256" key="7">
    <source>
        <dbReference type="RuleBase" id="RU280818"/>
    </source>
</evidence>
<dbReference type="Gene3D" id="2.130.10.10">
    <property type="entry name" value="YVTN repeat-like/Quinoprotein amine dehydrogenase"/>
    <property type="match status" value="1"/>
</dbReference>
<keyword evidence="3 7" id="KW-0677">Repeat</keyword>
<comment type="similarity">
    <text evidence="1 7">Belongs to the WD repeat coronin family.</text>
</comment>
<dbReference type="SMART" id="SM01167">
    <property type="entry name" value="DUF1900"/>
    <property type="match status" value="1"/>
</dbReference>
<feature type="domain" description="DUF1899" evidence="9">
    <location>
        <begin position="57"/>
        <end position="121"/>
    </location>
</feature>
<dbReference type="PANTHER" id="PTHR10856:SF44">
    <property type="entry name" value="CORONIN"/>
    <property type="match status" value="1"/>
</dbReference>
<organism evidence="10 11">
    <name type="scientific">Galleria mellonella</name>
    <name type="common">Greater wax moth</name>
    <dbReference type="NCBI Taxonomy" id="7137"/>
    <lineage>
        <taxon>Eukaryota</taxon>
        <taxon>Metazoa</taxon>
        <taxon>Ecdysozoa</taxon>
        <taxon>Arthropoda</taxon>
        <taxon>Hexapoda</taxon>
        <taxon>Insecta</taxon>
        <taxon>Pterygota</taxon>
        <taxon>Neoptera</taxon>
        <taxon>Endopterygota</taxon>
        <taxon>Lepidoptera</taxon>
        <taxon>Glossata</taxon>
        <taxon>Ditrysia</taxon>
        <taxon>Pyraloidea</taxon>
        <taxon>Pyralidae</taxon>
        <taxon>Galleriinae</taxon>
        <taxon>Galleria</taxon>
    </lineage>
</organism>
<dbReference type="Proteomes" id="UP001652740">
    <property type="component" value="Unplaced"/>
</dbReference>
<dbReference type="InterPro" id="IPR015943">
    <property type="entry name" value="WD40/YVTN_repeat-like_dom_sf"/>
</dbReference>
<dbReference type="SMART" id="SM00320">
    <property type="entry name" value="WD40"/>
    <property type="match status" value="3"/>
</dbReference>
<name>A0A6J3CAU9_GALME</name>
<dbReference type="InParanoid" id="A0A6J3CAU9"/>
<dbReference type="Pfam" id="PF08953">
    <property type="entry name" value="DUF1899"/>
    <property type="match status" value="1"/>
</dbReference>
<dbReference type="SMART" id="SM01166">
    <property type="entry name" value="DUF1899"/>
    <property type="match status" value="1"/>
</dbReference>
<dbReference type="AlphaFoldDB" id="A0A6J3CAU9"/>
<dbReference type="Pfam" id="PF16300">
    <property type="entry name" value="WD40_4"/>
    <property type="match status" value="1"/>
</dbReference>
<dbReference type="FunCoup" id="A0A6J3CAU9">
    <property type="interactions" value="672"/>
</dbReference>
<dbReference type="FunFam" id="2.130.10.10:FF:000502">
    <property type="entry name" value="Coronin"/>
    <property type="match status" value="1"/>
</dbReference>
<gene>
    <name evidence="11" type="primary">LOC113515368</name>
</gene>
<dbReference type="PROSITE" id="PS50294">
    <property type="entry name" value="WD_REPEATS_REGION"/>
    <property type="match status" value="2"/>
</dbReference>
<evidence type="ECO:0000256" key="5">
    <source>
        <dbReference type="ARBA" id="ARBA00023203"/>
    </source>
</evidence>
<feature type="repeat" description="WD" evidence="6">
    <location>
        <begin position="180"/>
        <end position="222"/>
    </location>
</feature>
<sequence>MPPVKDETIREANCLDIINISEKSPAKNSALVDVRACNKPAAKSIPNNQTTRMVWFRGVRSSKFRHVYGVSFKRERCYDNIKITRNAHDSNFCAVNPKFVAIVTEVAGGGAFLVLPLDHTGRLDFNASRVTGHKGPVLDIKWNPFNDNIIASCSDDCTVKLWHIPDGGLSMHLTDWLVELHGHKRRVAYIEWHPTAENILLSAGFDYLIFVWDVGKGEAVKVIDCHSDVIYCMSFNRDGSLLATTCKDKKLRVIEPRRGIVLSEGPCHLGTKASKCTFLGSQAKVLTTGFSRYSDRQYAVWDQHDLSKPLVCETIDSSSGVVFPYYDYDTNMVYLAGKGDGNIRYYEVVDEPPYVHFLNQFLSGNPQRGLGFMPKRGVNTAACEVFRFYKLHTSRGLCEPISMIVPRKSDCFQEDLYPDTAAPLPALSAKDWLSGMNASPLLISMKTGVTISTHKPRTSSKEAPALQPQDANNRKKFAFLSRETTPDYRPLGTWQPENHTNDNDANQTIMEKSQKTNANQNTKFHQLQRMFGKQTGDAEPVPLYKQINQGDVFSTEHELRLAFNRQGEELRIVKRQLQNSQQRVRELEQHVAALQARLQREESN</sequence>